<protein>
    <submittedName>
        <fullName evidence="1">Toxin-antitoxin system, toxin component, PIN family</fullName>
    </submittedName>
</protein>
<proteinExistence type="predicted"/>
<dbReference type="eggNOG" id="COG5573">
    <property type="taxonomic scope" value="Bacteria"/>
</dbReference>
<dbReference type="InterPro" id="IPR029060">
    <property type="entry name" value="PIN-like_dom_sf"/>
</dbReference>
<reference evidence="1 2" key="1">
    <citation type="journal article" date="2014" name="PLoS ONE">
        <title>The first complete genome sequence of the class fimbriimonadia in the phylum armatimonadetes.</title>
        <authorList>
            <person name="Hu Z.Y."/>
            <person name="Wang Y.Z."/>
            <person name="Im W.T."/>
            <person name="Wang S.Y."/>
            <person name="Zhao G.P."/>
            <person name="Zheng H.J."/>
            <person name="Quan Z.X."/>
        </authorList>
    </citation>
    <scope>NUCLEOTIDE SEQUENCE [LARGE SCALE GENOMIC DNA]</scope>
    <source>
        <strain evidence="1">Gsoil 348</strain>
    </source>
</reference>
<dbReference type="KEGG" id="fgi:OP10G_1349"/>
<dbReference type="AlphaFoldDB" id="A0A068NMU3"/>
<accession>A0A068NMU3</accession>
<gene>
    <name evidence="1" type="ORF">OP10G_1349</name>
</gene>
<dbReference type="STRING" id="661478.OP10G_1349"/>
<name>A0A068NMU3_FIMGI</name>
<dbReference type="EMBL" id="CP007139">
    <property type="protein sequence ID" value="AIE84717.1"/>
    <property type="molecule type" value="Genomic_DNA"/>
</dbReference>
<organism evidence="1 2">
    <name type="scientific">Fimbriimonas ginsengisoli Gsoil 348</name>
    <dbReference type="NCBI Taxonomy" id="661478"/>
    <lineage>
        <taxon>Bacteria</taxon>
        <taxon>Bacillati</taxon>
        <taxon>Armatimonadota</taxon>
        <taxon>Fimbriimonadia</taxon>
        <taxon>Fimbriimonadales</taxon>
        <taxon>Fimbriimonadaceae</taxon>
        <taxon>Fimbriimonas</taxon>
    </lineage>
</organism>
<keyword evidence="2" id="KW-1185">Reference proteome</keyword>
<dbReference type="Proteomes" id="UP000027982">
    <property type="component" value="Chromosome"/>
</dbReference>
<evidence type="ECO:0000313" key="2">
    <source>
        <dbReference type="Proteomes" id="UP000027982"/>
    </source>
</evidence>
<dbReference type="RefSeq" id="WP_025226664.1">
    <property type="nucleotide sequence ID" value="NZ_CP007139.1"/>
</dbReference>
<evidence type="ECO:0000313" key="1">
    <source>
        <dbReference type="EMBL" id="AIE84717.1"/>
    </source>
</evidence>
<sequence length="76" mass="8617">MRALFEKIAFDRQRVVPSSAEFVLNAVDLSIVTSYTIWDCLILQAAIDAKCDRIYSEDMQHGQTIKGIRIENPLTS</sequence>
<dbReference type="SUPFAM" id="SSF88723">
    <property type="entry name" value="PIN domain-like"/>
    <property type="match status" value="1"/>
</dbReference>
<dbReference type="HOGENOM" id="CLU_2649152_0_0_0"/>
<dbReference type="OrthoDB" id="9792015at2"/>